<reference evidence="1 2" key="1">
    <citation type="submission" date="2018-04" db="EMBL/GenBank/DDBJ databases">
        <authorList>
            <person name="Go L.Y."/>
            <person name="Mitchell J.A."/>
        </authorList>
    </citation>
    <scope>NUCLEOTIDE SEQUENCE [LARGE SCALE GENOMIC DNA]</scope>
    <source>
        <strain evidence="1">ULC066bin1</strain>
    </source>
</reference>
<comment type="caution">
    <text evidence="1">The sequence shown here is derived from an EMBL/GenBank/DDBJ whole genome shotgun (WGS) entry which is preliminary data.</text>
</comment>
<gene>
    <name evidence="1" type="ORF">DCF19_21695</name>
</gene>
<name>A0A2W4VU69_9CYAN</name>
<accession>A0A2W4VU69</accession>
<organism evidence="1 2">
    <name type="scientific">Pseudanabaena frigida</name>
    <dbReference type="NCBI Taxonomy" id="945775"/>
    <lineage>
        <taxon>Bacteria</taxon>
        <taxon>Bacillati</taxon>
        <taxon>Cyanobacteriota</taxon>
        <taxon>Cyanophyceae</taxon>
        <taxon>Pseudanabaenales</taxon>
        <taxon>Pseudanabaenaceae</taxon>
        <taxon>Pseudanabaena</taxon>
    </lineage>
</organism>
<sequence length="226" mass="26988">MSRNNKKKGYCYFCGTEETTREHFPPKCFFPESNDDSNDMTDYRFNLMTVPSCAEHNNTRSLDDEYTALSIIMIAKKCSDKFPRYITKWIEVLIRSNFALFKMLFDDFPKTPLLNIDRIRVDNVIESIARAIYYHENKYKKRLRSNCKKYSPQFHSSHYLELEKDYLELEHGFIIGEMENELVSNKRGANHEIFFYQTLKDEMNRIIAIRMVFYDSVTFFVFPEPS</sequence>
<evidence type="ECO:0008006" key="3">
    <source>
        <dbReference type="Google" id="ProtNLM"/>
    </source>
</evidence>
<evidence type="ECO:0000313" key="2">
    <source>
        <dbReference type="Proteomes" id="UP000249467"/>
    </source>
</evidence>
<dbReference type="AlphaFoldDB" id="A0A2W4VU69"/>
<evidence type="ECO:0000313" key="1">
    <source>
        <dbReference type="EMBL" id="PZO36414.1"/>
    </source>
</evidence>
<proteinExistence type="predicted"/>
<reference evidence="1 2" key="2">
    <citation type="submission" date="2018-06" db="EMBL/GenBank/DDBJ databases">
        <title>Metagenomic assembly of (sub)arctic Cyanobacteria and their associated microbiome from non-axenic cultures.</title>
        <authorList>
            <person name="Baurain D."/>
        </authorList>
    </citation>
    <scope>NUCLEOTIDE SEQUENCE [LARGE SCALE GENOMIC DNA]</scope>
    <source>
        <strain evidence="1">ULC066bin1</strain>
    </source>
</reference>
<dbReference type="Proteomes" id="UP000249467">
    <property type="component" value="Unassembled WGS sequence"/>
</dbReference>
<dbReference type="EMBL" id="QBML01000041">
    <property type="protein sequence ID" value="PZO36414.1"/>
    <property type="molecule type" value="Genomic_DNA"/>
</dbReference>
<protein>
    <recommendedName>
        <fullName evidence="3">HNH endonuclease</fullName>
    </recommendedName>
</protein>